<evidence type="ECO:0000313" key="3">
    <source>
        <dbReference type="Proteomes" id="UP001303222"/>
    </source>
</evidence>
<feature type="region of interest" description="Disordered" evidence="1">
    <location>
        <begin position="1"/>
        <end position="52"/>
    </location>
</feature>
<feature type="region of interest" description="Disordered" evidence="1">
    <location>
        <begin position="376"/>
        <end position="418"/>
    </location>
</feature>
<reference evidence="2" key="1">
    <citation type="journal article" date="2023" name="Mol. Phylogenet. Evol.">
        <title>Genome-scale phylogeny and comparative genomics of the fungal order Sordariales.</title>
        <authorList>
            <person name="Hensen N."/>
            <person name="Bonometti L."/>
            <person name="Westerberg I."/>
            <person name="Brannstrom I.O."/>
            <person name="Guillou S."/>
            <person name="Cros-Aarteil S."/>
            <person name="Calhoun S."/>
            <person name="Haridas S."/>
            <person name="Kuo A."/>
            <person name="Mondo S."/>
            <person name="Pangilinan J."/>
            <person name="Riley R."/>
            <person name="LaButti K."/>
            <person name="Andreopoulos B."/>
            <person name="Lipzen A."/>
            <person name="Chen C."/>
            <person name="Yan M."/>
            <person name="Daum C."/>
            <person name="Ng V."/>
            <person name="Clum A."/>
            <person name="Steindorff A."/>
            <person name="Ohm R.A."/>
            <person name="Martin F."/>
            <person name="Silar P."/>
            <person name="Natvig D.O."/>
            <person name="Lalanne C."/>
            <person name="Gautier V."/>
            <person name="Ament-Velasquez S.L."/>
            <person name="Kruys A."/>
            <person name="Hutchinson M.I."/>
            <person name="Powell A.J."/>
            <person name="Barry K."/>
            <person name="Miller A.N."/>
            <person name="Grigoriev I.V."/>
            <person name="Debuchy R."/>
            <person name="Gladieux P."/>
            <person name="Hiltunen Thoren M."/>
            <person name="Johannesson H."/>
        </authorList>
    </citation>
    <scope>NUCLEOTIDE SEQUENCE</scope>
    <source>
        <strain evidence="2">CBS 626.80</strain>
    </source>
</reference>
<feature type="compositionally biased region" description="Low complexity" evidence="1">
    <location>
        <begin position="19"/>
        <end position="51"/>
    </location>
</feature>
<dbReference type="AlphaFoldDB" id="A0AAN6SKJ5"/>
<accession>A0AAN6SKJ5</accession>
<feature type="compositionally biased region" description="Low complexity" evidence="1">
    <location>
        <begin position="220"/>
        <end position="237"/>
    </location>
</feature>
<sequence>MADQKHDNNHDEPDPELQSATTTTTTVNGNTTASGNATANGNAIANGNSSNEITASNPASTAYMASRAIAPSSSAYRPSETATPYISTPSATTQQQRPIPSSRFPVSSRGPCTSSDILPRLVQTTDTVRNTKRDILRRAEWYLQGVLDKCRTLHDEGRQLQNKLKSLDVYLRARAMHAHLEELAEALGELRDGLVELDEVEQILEIVGENPPASAMTPSTTTITSTHTTNGNTTVNGNTTNGFYTSSNPAFDVNMDPREVLAASLFSLREDFAASLSSFREALAVVPSSPPSAEVPTQSTTQEQRLREDSRLRTAFSTFSCDTRRQIRQLGDGFRELGQYCGRNITRHDSLQNAERFRHVYAAFEEIAPAVLRELDEMEGAVEGNDERENGDENDDDGEERNGMSERGADGMDSNDEI</sequence>
<dbReference type="EMBL" id="MU859063">
    <property type="protein sequence ID" value="KAK3956764.1"/>
    <property type="molecule type" value="Genomic_DNA"/>
</dbReference>
<evidence type="ECO:0000313" key="2">
    <source>
        <dbReference type="EMBL" id="KAK3956764.1"/>
    </source>
</evidence>
<proteinExistence type="predicted"/>
<keyword evidence="3" id="KW-1185">Reference proteome</keyword>
<gene>
    <name evidence="2" type="ORF">QBC32DRAFT_87678</name>
</gene>
<organism evidence="2 3">
    <name type="scientific">Pseudoneurospora amorphoporcata</name>
    <dbReference type="NCBI Taxonomy" id="241081"/>
    <lineage>
        <taxon>Eukaryota</taxon>
        <taxon>Fungi</taxon>
        <taxon>Dikarya</taxon>
        <taxon>Ascomycota</taxon>
        <taxon>Pezizomycotina</taxon>
        <taxon>Sordariomycetes</taxon>
        <taxon>Sordariomycetidae</taxon>
        <taxon>Sordariales</taxon>
        <taxon>Sordariaceae</taxon>
        <taxon>Pseudoneurospora</taxon>
    </lineage>
</organism>
<feature type="region of interest" description="Disordered" evidence="1">
    <location>
        <begin position="210"/>
        <end position="237"/>
    </location>
</feature>
<comment type="caution">
    <text evidence="2">The sequence shown here is derived from an EMBL/GenBank/DDBJ whole genome shotgun (WGS) entry which is preliminary data.</text>
</comment>
<name>A0AAN6SKJ5_9PEZI</name>
<feature type="compositionally biased region" description="Basic and acidic residues" evidence="1">
    <location>
        <begin position="1"/>
        <end position="12"/>
    </location>
</feature>
<evidence type="ECO:0000256" key="1">
    <source>
        <dbReference type="SAM" id="MobiDB-lite"/>
    </source>
</evidence>
<feature type="compositionally biased region" description="Basic and acidic residues" evidence="1">
    <location>
        <begin position="400"/>
        <end position="410"/>
    </location>
</feature>
<protein>
    <submittedName>
        <fullName evidence="2">Uncharacterized protein</fullName>
    </submittedName>
</protein>
<feature type="compositionally biased region" description="Polar residues" evidence="1">
    <location>
        <begin position="71"/>
        <end position="99"/>
    </location>
</feature>
<feature type="region of interest" description="Disordered" evidence="1">
    <location>
        <begin position="70"/>
        <end position="112"/>
    </location>
</feature>
<feature type="compositionally biased region" description="Acidic residues" evidence="1">
    <location>
        <begin position="376"/>
        <end position="399"/>
    </location>
</feature>
<dbReference type="Proteomes" id="UP001303222">
    <property type="component" value="Unassembled WGS sequence"/>
</dbReference>
<reference evidence="2" key="2">
    <citation type="submission" date="2023-06" db="EMBL/GenBank/DDBJ databases">
        <authorList>
            <consortium name="Lawrence Berkeley National Laboratory"/>
            <person name="Mondo S.J."/>
            <person name="Hensen N."/>
            <person name="Bonometti L."/>
            <person name="Westerberg I."/>
            <person name="Brannstrom I.O."/>
            <person name="Guillou S."/>
            <person name="Cros-Aarteil S."/>
            <person name="Calhoun S."/>
            <person name="Haridas S."/>
            <person name="Kuo A."/>
            <person name="Pangilinan J."/>
            <person name="Riley R."/>
            <person name="Labutti K."/>
            <person name="Andreopoulos B."/>
            <person name="Lipzen A."/>
            <person name="Chen C."/>
            <person name="Yanf M."/>
            <person name="Daum C."/>
            <person name="Ng V."/>
            <person name="Clum A."/>
            <person name="Steindorff A."/>
            <person name="Ohm R."/>
            <person name="Martin F."/>
            <person name="Silar P."/>
            <person name="Natvig D."/>
            <person name="Lalanne C."/>
            <person name="Gautier V."/>
            <person name="Ament-Velasquez S.L."/>
            <person name="Kruys A."/>
            <person name="Hutchinson M.I."/>
            <person name="Powell A.J."/>
            <person name="Barry K."/>
            <person name="Miller A.N."/>
            <person name="Grigoriev I.V."/>
            <person name="Debuchy R."/>
            <person name="Gladieux P."/>
            <person name="Thoren M.H."/>
            <person name="Johannesson H."/>
        </authorList>
    </citation>
    <scope>NUCLEOTIDE SEQUENCE</scope>
    <source>
        <strain evidence="2">CBS 626.80</strain>
    </source>
</reference>